<organism evidence="1 2">
    <name type="scientific">Parelaphostrongylus tenuis</name>
    <name type="common">Meningeal worm</name>
    <dbReference type="NCBI Taxonomy" id="148309"/>
    <lineage>
        <taxon>Eukaryota</taxon>
        <taxon>Metazoa</taxon>
        <taxon>Ecdysozoa</taxon>
        <taxon>Nematoda</taxon>
        <taxon>Chromadorea</taxon>
        <taxon>Rhabditida</taxon>
        <taxon>Rhabditina</taxon>
        <taxon>Rhabditomorpha</taxon>
        <taxon>Strongyloidea</taxon>
        <taxon>Metastrongylidae</taxon>
        <taxon>Parelaphostrongylus</taxon>
    </lineage>
</organism>
<accession>A0AAD5RCW3</accession>
<keyword evidence="2" id="KW-1185">Reference proteome</keyword>
<reference evidence="1" key="1">
    <citation type="submission" date="2021-06" db="EMBL/GenBank/DDBJ databases">
        <title>Parelaphostrongylus tenuis whole genome reference sequence.</title>
        <authorList>
            <person name="Garwood T.J."/>
            <person name="Larsen P.A."/>
            <person name="Fountain-Jones N.M."/>
            <person name="Garbe J.R."/>
            <person name="Macchietto M.G."/>
            <person name="Kania S.A."/>
            <person name="Gerhold R.W."/>
            <person name="Richards J.E."/>
            <person name="Wolf T.M."/>
        </authorList>
    </citation>
    <scope>NUCLEOTIDE SEQUENCE</scope>
    <source>
        <strain evidence="1">MNPRO001-30</strain>
        <tissue evidence="1">Meninges</tissue>
    </source>
</reference>
<comment type="caution">
    <text evidence="1">The sequence shown here is derived from an EMBL/GenBank/DDBJ whole genome shotgun (WGS) entry which is preliminary data.</text>
</comment>
<sequence length="122" mass="13886">MSANGREADDFSKPAGKLIDFVPYGYALRNLIRMCDGIVGGTAVSDRFIEFKAKDRNLTHKQRAGSPQEIGRQAVLNATETSPSLTTYMLADLKDTKFYHRVIMKLPEKWREVIENERECFV</sequence>
<name>A0AAD5RCW3_PARTN</name>
<dbReference type="AlphaFoldDB" id="A0AAD5RCW3"/>
<gene>
    <name evidence="1" type="ORF">KIN20_036130</name>
</gene>
<evidence type="ECO:0000313" key="2">
    <source>
        <dbReference type="Proteomes" id="UP001196413"/>
    </source>
</evidence>
<evidence type="ECO:0000313" key="1">
    <source>
        <dbReference type="EMBL" id="KAJ1373661.1"/>
    </source>
</evidence>
<dbReference type="Proteomes" id="UP001196413">
    <property type="component" value="Unassembled WGS sequence"/>
</dbReference>
<proteinExistence type="predicted"/>
<dbReference type="EMBL" id="JAHQIW010007320">
    <property type="protein sequence ID" value="KAJ1373661.1"/>
    <property type="molecule type" value="Genomic_DNA"/>
</dbReference>
<protein>
    <submittedName>
        <fullName evidence="1">Uncharacterized protein</fullName>
    </submittedName>
</protein>